<dbReference type="RefSeq" id="WP_163472379.1">
    <property type="nucleotide sequence ID" value="NZ_JAAGWZ010000001.1"/>
</dbReference>
<accession>A0A7C9PMI5</accession>
<reference evidence="1 2" key="1">
    <citation type="journal article" date="2014" name="Int. J. Syst. Evol. Microbiol.">
        <title>Description of Galbitalea soli gen. nov., sp. nov., and Frondihabitans sucicola sp. nov.</title>
        <authorList>
            <person name="Kim S.J."/>
            <person name="Lim J.M."/>
            <person name="Ahn J.H."/>
            <person name="Weon H.Y."/>
            <person name="Hamada M."/>
            <person name="Suzuki K."/>
            <person name="Ahn T.Y."/>
            <person name="Kwon S.W."/>
        </authorList>
    </citation>
    <scope>NUCLEOTIDE SEQUENCE [LARGE SCALE GENOMIC DNA]</scope>
    <source>
        <strain evidence="1 2">NBRC 108727</strain>
    </source>
</reference>
<dbReference type="SUPFAM" id="SSF54285">
    <property type="entry name" value="MoaD/ThiS"/>
    <property type="match status" value="1"/>
</dbReference>
<protein>
    <submittedName>
        <fullName evidence="1">MoaD/ThiS family protein</fullName>
    </submittedName>
</protein>
<dbReference type="AlphaFoldDB" id="A0A7C9PMI5"/>
<gene>
    <name evidence="1" type="ORF">G3T37_05305</name>
</gene>
<dbReference type="Pfam" id="PF02597">
    <property type="entry name" value="ThiS"/>
    <property type="match status" value="1"/>
</dbReference>
<sequence length="90" mass="9219">MAGTVIVRLFASARAALGTARLELAVAEGDTIDSLLRALLTEPTLAPDRGAGAERVLARCSFLRNGITADRDTALVPGDTVDALPPFAGG</sequence>
<evidence type="ECO:0000313" key="2">
    <source>
        <dbReference type="Proteomes" id="UP000479756"/>
    </source>
</evidence>
<name>A0A7C9PMI5_9MICO</name>
<organism evidence="1 2">
    <name type="scientific">Galbitalea soli</name>
    <dbReference type="NCBI Taxonomy" id="1268042"/>
    <lineage>
        <taxon>Bacteria</taxon>
        <taxon>Bacillati</taxon>
        <taxon>Actinomycetota</taxon>
        <taxon>Actinomycetes</taxon>
        <taxon>Micrococcales</taxon>
        <taxon>Microbacteriaceae</taxon>
        <taxon>Galbitalea</taxon>
    </lineage>
</organism>
<dbReference type="Gene3D" id="3.10.20.30">
    <property type="match status" value="1"/>
</dbReference>
<comment type="caution">
    <text evidence="1">The sequence shown here is derived from an EMBL/GenBank/DDBJ whole genome shotgun (WGS) entry which is preliminary data.</text>
</comment>
<dbReference type="EMBL" id="JAAGWZ010000001">
    <property type="protein sequence ID" value="NEM90768.1"/>
    <property type="molecule type" value="Genomic_DNA"/>
</dbReference>
<keyword evidence="2" id="KW-1185">Reference proteome</keyword>
<dbReference type="InterPro" id="IPR003749">
    <property type="entry name" value="ThiS/MoaD-like"/>
</dbReference>
<proteinExistence type="predicted"/>
<dbReference type="Proteomes" id="UP000479756">
    <property type="component" value="Unassembled WGS sequence"/>
</dbReference>
<evidence type="ECO:0000313" key="1">
    <source>
        <dbReference type="EMBL" id="NEM90768.1"/>
    </source>
</evidence>
<dbReference type="InterPro" id="IPR012675">
    <property type="entry name" value="Beta-grasp_dom_sf"/>
</dbReference>
<dbReference type="InterPro" id="IPR016155">
    <property type="entry name" value="Mopterin_synth/thiamin_S_b"/>
</dbReference>